<dbReference type="SUPFAM" id="SSF55729">
    <property type="entry name" value="Acyl-CoA N-acyltransferases (Nat)"/>
    <property type="match status" value="1"/>
</dbReference>
<feature type="compositionally biased region" description="Polar residues" evidence="1">
    <location>
        <begin position="1"/>
        <end position="12"/>
    </location>
</feature>
<evidence type="ECO:0000313" key="3">
    <source>
        <dbReference type="EMBL" id="GGN64288.1"/>
    </source>
</evidence>
<evidence type="ECO:0000259" key="2">
    <source>
        <dbReference type="PROSITE" id="PS51186"/>
    </source>
</evidence>
<gene>
    <name evidence="3" type="ORF">GCM10011579_033540</name>
</gene>
<dbReference type="CDD" id="cd04301">
    <property type="entry name" value="NAT_SF"/>
    <property type="match status" value="1"/>
</dbReference>
<protein>
    <recommendedName>
        <fullName evidence="2">N-acetyltransferase domain-containing protein</fullName>
    </recommendedName>
</protein>
<feature type="region of interest" description="Disordered" evidence="1">
    <location>
        <begin position="1"/>
        <end position="60"/>
    </location>
</feature>
<evidence type="ECO:0000313" key="4">
    <source>
        <dbReference type="Proteomes" id="UP000600365"/>
    </source>
</evidence>
<name>A0A917Y209_9ACTN</name>
<dbReference type="PROSITE" id="PS51186">
    <property type="entry name" value="GNAT"/>
    <property type="match status" value="1"/>
</dbReference>
<feature type="domain" description="N-acetyltransferase" evidence="2">
    <location>
        <begin position="52"/>
        <end position="210"/>
    </location>
</feature>
<sequence>MPKASWSQSAETLSGARSARAGPLGNSPVTRCAASGSKALRDREGRAYPSGMDFREEVPSDRESVRDIHMRAFGGHGLVVADLVDTLRDTITPTDGLSLVAEHDGQIVGHVMFTRSLLDAPRRLVEVQVLSPLAVMPEHHKRGVGSTLVRNGLKTLAERAVPLVFVEGDPGYYSRFGFAPGGAQGFRKPSLRIPDGAFQAIGLPEYKPWMTGTLVYAEPFWRHDAVGLRDPGA</sequence>
<dbReference type="InterPro" id="IPR016181">
    <property type="entry name" value="Acyl_CoA_acyltransferase"/>
</dbReference>
<dbReference type="Proteomes" id="UP000600365">
    <property type="component" value="Unassembled WGS sequence"/>
</dbReference>
<dbReference type="EMBL" id="BMMM01000005">
    <property type="protein sequence ID" value="GGN64288.1"/>
    <property type="molecule type" value="Genomic_DNA"/>
</dbReference>
<organism evidence="3 4">
    <name type="scientific">Streptomyces albiflavescens</name>
    <dbReference type="NCBI Taxonomy" id="1623582"/>
    <lineage>
        <taxon>Bacteria</taxon>
        <taxon>Bacillati</taxon>
        <taxon>Actinomycetota</taxon>
        <taxon>Actinomycetes</taxon>
        <taxon>Kitasatosporales</taxon>
        <taxon>Streptomycetaceae</taxon>
        <taxon>Streptomyces</taxon>
    </lineage>
</organism>
<dbReference type="GO" id="GO:0016747">
    <property type="term" value="F:acyltransferase activity, transferring groups other than amino-acyl groups"/>
    <property type="evidence" value="ECO:0007669"/>
    <property type="project" value="InterPro"/>
</dbReference>
<keyword evidence="4" id="KW-1185">Reference proteome</keyword>
<proteinExistence type="predicted"/>
<dbReference type="InterPro" id="IPR000182">
    <property type="entry name" value="GNAT_dom"/>
</dbReference>
<comment type="caution">
    <text evidence="3">The sequence shown here is derived from an EMBL/GenBank/DDBJ whole genome shotgun (WGS) entry which is preliminary data.</text>
</comment>
<dbReference type="AlphaFoldDB" id="A0A917Y209"/>
<reference evidence="3 4" key="1">
    <citation type="journal article" date="2014" name="Int. J. Syst. Evol. Microbiol.">
        <title>Complete genome sequence of Corynebacterium casei LMG S-19264T (=DSM 44701T), isolated from a smear-ripened cheese.</title>
        <authorList>
            <consortium name="US DOE Joint Genome Institute (JGI-PGF)"/>
            <person name="Walter F."/>
            <person name="Albersmeier A."/>
            <person name="Kalinowski J."/>
            <person name="Ruckert C."/>
        </authorList>
    </citation>
    <scope>NUCLEOTIDE SEQUENCE [LARGE SCALE GENOMIC DNA]</scope>
    <source>
        <strain evidence="3 4">CGMCC 4.7111</strain>
    </source>
</reference>
<accession>A0A917Y209</accession>
<dbReference type="Gene3D" id="3.40.630.30">
    <property type="match status" value="1"/>
</dbReference>
<dbReference type="Pfam" id="PF13527">
    <property type="entry name" value="Acetyltransf_9"/>
    <property type="match status" value="1"/>
</dbReference>
<evidence type="ECO:0000256" key="1">
    <source>
        <dbReference type="SAM" id="MobiDB-lite"/>
    </source>
</evidence>